<organism evidence="3 4">
    <name type="scientific">Hyphococcus luteus</name>
    <dbReference type="NCBI Taxonomy" id="2058213"/>
    <lineage>
        <taxon>Bacteria</taxon>
        <taxon>Pseudomonadati</taxon>
        <taxon>Pseudomonadota</taxon>
        <taxon>Alphaproteobacteria</taxon>
        <taxon>Parvularculales</taxon>
        <taxon>Parvularculaceae</taxon>
        <taxon>Hyphococcus</taxon>
    </lineage>
</organism>
<feature type="domain" description="Autotransporter" evidence="2">
    <location>
        <begin position="2970"/>
        <end position="3247"/>
    </location>
</feature>
<proteinExistence type="predicted"/>
<reference evidence="3 4" key="1">
    <citation type="submission" date="2017-12" db="EMBL/GenBank/DDBJ databases">
        <authorList>
            <person name="Hurst M.R.H."/>
        </authorList>
    </citation>
    <scope>NUCLEOTIDE SEQUENCE [LARGE SCALE GENOMIC DNA]</scope>
    <source>
        <strain evidence="3 4">SY-3-19</strain>
    </source>
</reference>
<dbReference type="Gene3D" id="2.160.20.160">
    <property type="match status" value="1"/>
</dbReference>
<keyword evidence="4" id="KW-1185">Reference proteome</keyword>
<dbReference type="EMBL" id="PJCH01000001">
    <property type="protein sequence ID" value="PQA89353.1"/>
    <property type="molecule type" value="Genomic_DNA"/>
</dbReference>
<gene>
    <name evidence="3" type="ORF">CW354_00295</name>
</gene>
<keyword evidence="1" id="KW-0732">Signal</keyword>
<dbReference type="SMART" id="SM00869">
    <property type="entry name" value="Autotransporter"/>
    <property type="match status" value="1"/>
</dbReference>
<feature type="chain" id="PRO_5015534582" description="Autotransporter domain-containing protein" evidence="1">
    <location>
        <begin position="37"/>
        <end position="3247"/>
    </location>
</feature>
<dbReference type="PRINTS" id="PR00313">
    <property type="entry name" value="CABNDNGRPT"/>
</dbReference>
<dbReference type="Proteomes" id="UP000239504">
    <property type="component" value="Unassembled WGS sequence"/>
</dbReference>
<evidence type="ECO:0000313" key="4">
    <source>
        <dbReference type="Proteomes" id="UP000239504"/>
    </source>
</evidence>
<feature type="signal peptide" evidence="1">
    <location>
        <begin position="1"/>
        <end position="36"/>
    </location>
</feature>
<evidence type="ECO:0000313" key="3">
    <source>
        <dbReference type="EMBL" id="PQA89353.1"/>
    </source>
</evidence>
<dbReference type="InterPro" id="IPR006311">
    <property type="entry name" value="TAT_signal"/>
</dbReference>
<dbReference type="RefSeq" id="WP_104828055.1">
    <property type="nucleotide sequence ID" value="NZ_PJCH01000001.1"/>
</dbReference>
<dbReference type="SUPFAM" id="SSF103515">
    <property type="entry name" value="Autotransporter"/>
    <property type="match status" value="1"/>
</dbReference>
<protein>
    <recommendedName>
        <fullName evidence="2">Autotransporter domain-containing protein</fullName>
    </recommendedName>
</protein>
<accession>A0A2S7KA47</accession>
<evidence type="ECO:0000256" key="1">
    <source>
        <dbReference type="SAM" id="SignalP"/>
    </source>
</evidence>
<evidence type="ECO:0000259" key="2">
    <source>
        <dbReference type="PROSITE" id="PS51208"/>
    </source>
</evidence>
<dbReference type="InterPro" id="IPR036709">
    <property type="entry name" value="Autotransporte_beta_dom_sf"/>
</dbReference>
<dbReference type="InterPro" id="IPR005546">
    <property type="entry name" value="Autotransporte_beta"/>
</dbReference>
<name>A0A2S7KA47_9PROT</name>
<dbReference type="PROSITE" id="PS51208">
    <property type="entry name" value="AUTOTRANSPORTER"/>
    <property type="match status" value="1"/>
</dbReference>
<sequence>MKTTVDNTARRRALRRALLASSGLAALSQFMPAAHAEETVEETAQELSRRSDYRTLSDVTIDVQESTDSAGLTPNLFVIGVDADFGNDRVTLTGDSDVRGFVEKDNSFSGLGGFSAFLDFFPDVDETTVDVFGVEGGYGANTLALEDILVVDAKVTANQTDFDFPNRSEPDDDLIPLSLGSNVYSSALGFTSTRGRSRTTNSGLLTVGSTAEFSRRDFEVNLAGLDLTSALRTSKALAIGLGGDRYTDYLTNALGGEITTTAISDISIFGVTLQAVQLGGVPDASQTSAISAAMDGGRGNDILLNEGELTANATSTLSETDLSAQVKELSPPSSLLPESEESSFSLAVATGMNGGLGADRVTNEGDIDLSAFADFDQFGLVVSDGGISSDAVVTVIDHFNPEESEEYVEEGAIAEIVGLRGDDRAELGGGADRLTNAGDITGTATADSDVASVSIGVPLSEVFDVKKLGVGSSKGLTLAHQALSAFGVGLLDYSSDAAAFADGVRGGAGYDDIANTGLIDITANSRSNTVGVAVSTFDLAPDGDGPDEPFSVNATVVNSAANAVSHSVGLSGGAEDDDIVNDGVVINRADAEAGSTEVGVAMAVEDKALQIEVPVIFSQTSATAQADGIDAGDGFDNVQNNGDLTSVADAAATSTDVTVGLSLINTGGGINAAIVDKNILADAAATGIRDGLGTDMVDNAGTIDATAIADASSTSVGVDVTVNTAAGLSLTSGLAKAEQTATSRAFGVERILDDLDADASFTSTGEIDANATATSTRTSVSVDLAFTKTGLAIAAPIIYADNRAEADAGALISFEADDVFTGLADMSATADAKATSTGVGVSGAVTNVGVGVGVSVLKSSTIADSDATLLSFGTGSDTVMNGAVLFADSDATSRSTDVSVGVGGTTKGLAIGASLVDNNTDALANATTIKTGDDNDVVVNDGGALSKDGDEEEKYGEIKADALADANSTGVGVSISAVVGAPGVGVGLSAALSRAGVHGDADATAVDLGAGEDQFSNADKVDVDATGKARNETVNVALGGSMIGAAVSGAIADTSVDADANATGAEGGAGADTLLNEGVMIADATADANTVGVAASGSVAAGFAAGAAGLLADTNADAMALGMNGGEGQDTVENAGSITIDSDADAANASVAVNINVAPTGVSAGAAIVSANTIANSDAVGLSGDAAGLKDDDETTLSESENDVVRNLAGSLTVTSRADASTVSVGVNGQYTGFGGVAIIAETNSTSYAAGLFGGSGSDELLNAAYIETMADAFGSGPSVAVNPIGANIGDVNTVANAYSYGMDGGVGDDALFNTGVIFSGALADVSGELVQVTLIGGTLGDLSTKANATAYGVFGYDGDDFLSSAGDLTTTSSADVTGTSVAVNLVGASFADVTTKADAWSAALAGGAGNNMFALGGDFSSTSTANARSTDVSVTLGGAAFADSADAATSSLASSYGYLGGEDSDEGVISGVGTIVSNADARNDGAAADVAGASFVKTGPAAKAVASLFSGGAGSDMATHSGDGDANADADAIAGATSVSLIGASSAKADPVAEATARGLSGEDGADILSNTGELNTYADADMDVGRYRITLAGASIGSVSSASDADAAGLDGGADSDVLSNSGTLDSEARASLDSNGVDVTFAGANVDTASGNQTANASAAGVLGGDGADTIDNAGVVISNSRATGEASQVGVVVAGAGLVDAKSKLDATSIGLDGESGDDDIVNRGAVTSVSTVAGGNVNTSVTLLGASKGDTGADATARASIIEGGAGHDDIQNYGVGVSTATAVGVAYNVEVTAGGALLGLAESKTEAAANGLGGGAGDDEIFNAGRLDLNGTANGSVGRTSVAVAGADGGASLETDVLASAVGISGGDGDDMAVNNAEIDIDLSSTTSANSRSRVIAGASKINAGLYSTVAGVGMNGGGEDDAFVNDVDGDINIAATATISASSSSFNVAGVSATNGLMRSRGHGTGMAGGAGNDVLNNYGNIHLDINGIASSSGSNFTVAGSATSGGDVKGTTNIYGMDGGAGDDLLYNTGTIYARSDARGTFGSSAYSFAGYSGAGGAVGATARTTGVFGGAGLDELYLGGTITSIADARLTMNSDVNATLGASNGSASVLGAEAYGRGANGGANDDVITIAGALNAYGYSNISMTNTKFAGVGAADGTNAAFARSEAWGVLGEAGNDLLRNDGVLYVSSESKTTGSGAAGAAVGTTSSAAEVKARANAIGLYGGDGVDTLINTGTITGEVTNSTRSNNTVSSYAIFSSGRARSTSRNYGYGTLFYDAESSTTVINDGDAKLTYFGDRGSYRGLARADATANGVTAGVGTDAKAYTRAHSYTTLRGVRLGDGSHNVVNNGDLEIESFAFSSSAATGNGNSVINGHASADARAYANSSTLTGVESLSGALDFVNTGLLRVLNKPKGASSAAANAVGISVIDPDARSYARVELNDVRAFGVRSGSDDDRIENSGTISVRSQPEANRALARSKSGGGFSFSVDAFTDAYAYADDAAAYGVHAGDGDNTIINDGHITAVSDPYAKASAESYGSGRDGDAESYSRAYARYAKAYGVVTGAGADTIVNNGTITVSATPSATATTIASRGSYCYIDTPALVIGGVTIIPAVTVCEYGEIDQNDKASYTNGKVTVGISSGDGNDVVTNAGTINASGGTAITLGDGDDTLIVKEGSSISGSISAGAGSDTLHFVGAHSWNVSGQSFENFAKSGAGVTTLYNPGALGGTTDVFEGVLRINGGVAMSAASQLTTSVFADGSVGQFASTNVIQAGGALNVLANEGAYVDGTTYEVVAGTGTDDLTVVIPSIPPQIVTIPGVDGLQGGFDTITLPEPTALRSFTGGYGPHQYAVRVHVEPISSLMSGSSATASSFAAALDSATSFAEGGVETTIATLQSLPEEEQVVGAVESITPELSTGNIEMTSATLDAGVTATEQRLMSFRAGKSNQAAPTTFGFNFSEGAKSTKGATAWSANFNGGSAAPAFAANFAGDVAGFARGVDLETRSGALFGLSMTHLQGNGTLDGALSAAAFKSTTTTLYGAAPLGEAGYATVAMSWGKTDITGGDPLYAVGPQNYAGFDKNGSALGVSVEAGRSFRDVPGAPEMFAALNYREAKGAAYAENRLSDLSLNVEKGEETQLESEFGMRMVSKMNIRGVNIRPHLSLSWVRRYGEGESVTASFADMPDYRFRLLGERDNRNALKTEAGFNLLAGERYEVSAAGVSEFGAEKTEARGEIRALVRF</sequence>
<comment type="caution">
    <text evidence="3">The sequence shown here is derived from an EMBL/GenBank/DDBJ whole genome shotgun (WGS) entry which is preliminary data.</text>
</comment>
<dbReference type="PROSITE" id="PS51318">
    <property type="entry name" value="TAT"/>
    <property type="match status" value="1"/>
</dbReference>